<evidence type="ECO:0000313" key="1">
    <source>
        <dbReference type="EMBL" id="KAK5627434.1"/>
    </source>
</evidence>
<accession>A0AAN7UK22</accession>
<dbReference type="Proteomes" id="UP001305414">
    <property type="component" value="Unassembled WGS sequence"/>
</dbReference>
<sequence length="206" mass="23104">MHMVYALSAYHKAYLTPPDDLTQRERFKGLAKHHISLGLPQLTSALAHFDSVNCGAAYIAATIVCYSTFAAGPAGPGDLLACNLDVEHGVLWIPMVHGVRLIRAKFDQDELFTGLMEPMHRRNFELSTEPTPPRCTREHIKRLYWEKALNALRDMAALQRSDDAAVCLCELDNLTSIYEVTFGTDQDGELSRPIREPNFFRTALQA</sequence>
<evidence type="ECO:0000313" key="2">
    <source>
        <dbReference type="Proteomes" id="UP001305414"/>
    </source>
</evidence>
<gene>
    <name evidence="1" type="ORF">RRF57_003149</name>
</gene>
<proteinExistence type="predicted"/>
<keyword evidence="2" id="KW-1185">Reference proteome</keyword>
<dbReference type="AlphaFoldDB" id="A0AAN7UK22"/>
<protein>
    <recommendedName>
        <fullName evidence="3">Transcription factor domain-containing protein</fullName>
    </recommendedName>
</protein>
<evidence type="ECO:0008006" key="3">
    <source>
        <dbReference type="Google" id="ProtNLM"/>
    </source>
</evidence>
<reference evidence="1 2" key="1">
    <citation type="submission" date="2023-10" db="EMBL/GenBank/DDBJ databases">
        <title>Draft genome sequence of Xylaria bambusicola isolate GMP-LS, the root and basal stem rot pathogen of sugarcane in Indonesia.</title>
        <authorList>
            <person name="Selvaraj P."/>
            <person name="Muralishankar V."/>
            <person name="Muruganantham S."/>
            <person name="Sp S."/>
            <person name="Haryani S."/>
            <person name="Lau K.J.X."/>
            <person name="Naqvi N.I."/>
        </authorList>
    </citation>
    <scope>NUCLEOTIDE SEQUENCE [LARGE SCALE GENOMIC DNA]</scope>
    <source>
        <strain evidence="1">GMP-LS</strain>
    </source>
</reference>
<comment type="caution">
    <text evidence="1">The sequence shown here is derived from an EMBL/GenBank/DDBJ whole genome shotgun (WGS) entry which is preliminary data.</text>
</comment>
<dbReference type="EMBL" id="JAWHQM010000005">
    <property type="protein sequence ID" value="KAK5627434.1"/>
    <property type="molecule type" value="Genomic_DNA"/>
</dbReference>
<organism evidence="1 2">
    <name type="scientific">Xylaria bambusicola</name>
    <dbReference type="NCBI Taxonomy" id="326684"/>
    <lineage>
        <taxon>Eukaryota</taxon>
        <taxon>Fungi</taxon>
        <taxon>Dikarya</taxon>
        <taxon>Ascomycota</taxon>
        <taxon>Pezizomycotina</taxon>
        <taxon>Sordariomycetes</taxon>
        <taxon>Xylariomycetidae</taxon>
        <taxon>Xylariales</taxon>
        <taxon>Xylariaceae</taxon>
        <taxon>Xylaria</taxon>
    </lineage>
</organism>
<name>A0AAN7UK22_9PEZI</name>